<evidence type="ECO:0000256" key="3">
    <source>
        <dbReference type="ARBA" id="ARBA00023194"/>
    </source>
</evidence>
<feature type="domain" description="TauD/TfdA-like" evidence="4">
    <location>
        <begin position="43"/>
        <end position="332"/>
    </location>
</feature>
<dbReference type="PANTHER" id="PTHR10696">
    <property type="entry name" value="GAMMA-BUTYROBETAINE HYDROXYLASE-RELATED"/>
    <property type="match status" value="1"/>
</dbReference>
<keyword evidence="3" id="KW-0045">Antibiotic biosynthesis</keyword>
<dbReference type="GO" id="GO:0016706">
    <property type="term" value="F:2-oxoglutarate-dependent dioxygenase activity"/>
    <property type="evidence" value="ECO:0007669"/>
    <property type="project" value="UniProtKB-ARBA"/>
</dbReference>
<dbReference type="InterPro" id="IPR042098">
    <property type="entry name" value="TauD-like_sf"/>
</dbReference>
<comment type="caution">
    <text evidence="5">The sequence shown here is derived from an EMBL/GenBank/DDBJ whole genome shotgun (WGS) entry which is preliminary data.</text>
</comment>
<evidence type="ECO:0000256" key="1">
    <source>
        <dbReference type="ARBA" id="ARBA00001954"/>
    </source>
</evidence>
<evidence type="ECO:0000259" key="4">
    <source>
        <dbReference type="Pfam" id="PF02668"/>
    </source>
</evidence>
<keyword evidence="2" id="KW-0560">Oxidoreductase</keyword>
<sequence length="349" mass="39360">MNMMPKPGLNLRRPAVRLSDGSLVDKQGFSSISGLPLVLRPHAKGVDLLGWIRDNQAQLQQDLLQYGGLLFRDFDMRGVQDFQAGLNAFGVQLMNYIEKATPRKQVDGQVYTSTIFPPEHVIALHNELSYVRQWPGRIAFFCEVAAETEGETPVADVRRVLAAIDAEVKEKFRRLGWMLVRNFGSGIGPSWQHSLAVETREEAEAYMQKSDTQWTWMEGDRLRTSQVRSSIRCHPQTGEELWFNHIAFWHPSSMTDEIRTSLTGDLGVENLPYNTFYGDGTVIPDEVVAHLRAAYDAETVKFRWQPGDLLLLDNMLVAHGRSRFSGERKILTAMGDEVRPASVLPGSTN</sequence>
<comment type="cofactor">
    <cofactor evidence="1">
        <name>Fe(2+)</name>
        <dbReference type="ChEBI" id="CHEBI:29033"/>
    </cofactor>
</comment>
<evidence type="ECO:0000313" key="6">
    <source>
        <dbReference type="Proteomes" id="UP000247792"/>
    </source>
</evidence>
<evidence type="ECO:0000256" key="2">
    <source>
        <dbReference type="ARBA" id="ARBA00023002"/>
    </source>
</evidence>
<dbReference type="SUPFAM" id="SSF51197">
    <property type="entry name" value="Clavaminate synthase-like"/>
    <property type="match status" value="1"/>
</dbReference>
<dbReference type="Proteomes" id="UP000247792">
    <property type="component" value="Unassembled WGS sequence"/>
</dbReference>
<evidence type="ECO:0000313" key="5">
    <source>
        <dbReference type="EMBL" id="PXX40208.1"/>
    </source>
</evidence>
<dbReference type="Gene3D" id="3.60.130.10">
    <property type="entry name" value="Clavaminate synthase-like"/>
    <property type="match status" value="1"/>
</dbReference>
<dbReference type="InterPro" id="IPR003819">
    <property type="entry name" value="TauD/TfdA-like"/>
</dbReference>
<accession>A0A318J8I5</accession>
<proteinExistence type="predicted"/>
<dbReference type="GO" id="GO:0017000">
    <property type="term" value="P:antibiotic biosynthetic process"/>
    <property type="evidence" value="ECO:0007669"/>
    <property type="project" value="UniProtKB-KW"/>
</dbReference>
<organism evidence="5 6">
    <name type="scientific">Undibacterium pigrum</name>
    <dbReference type="NCBI Taxonomy" id="401470"/>
    <lineage>
        <taxon>Bacteria</taxon>
        <taxon>Pseudomonadati</taxon>
        <taxon>Pseudomonadota</taxon>
        <taxon>Betaproteobacteria</taxon>
        <taxon>Burkholderiales</taxon>
        <taxon>Oxalobacteraceae</taxon>
        <taxon>Undibacterium</taxon>
    </lineage>
</organism>
<dbReference type="InterPro" id="IPR050411">
    <property type="entry name" value="AlphaKG_dependent_hydroxylases"/>
</dbReference>
<dbReference type="OrthoDB" id="9769888at2"/>
<protein>
    <submittedName>
        <fullName evidence="5">Alpha-ketoglutarate-dependent taurine dioxygenase</fullName>
    </submittedName>
</protein>
<dbReference type="EMBL" id="QJKB01000008">
    <property type="protein sequence ID" value="PXX40208.1"/>
    <property type="molecule type" value="Genomic_DNA"/>
</dbReference>
<dbReference type="RefSeq" id="WP_110256952.1">
    <property type="nucleotide sequence ID" value="NZ_QJKB01000008.1"/>
</dbReference>
<name>A0A318J8I5_9BURK</name>
<reference evidence="5 6" key="1">
    <citation type="submission" date="2018-05" db="EMBL/GenBank/DDBJ databases">
        <title>Genomic Encyclopedia of Type Strains, Phase IV (KMG-IV): sequencing the most valuable type-strain genomes for metagenomic binning, comparative biology and taxonomic classification.</title>
        <authorList>
            <person name="Goeker M."/>
        </authorList>
    </citation>
    <scope>NUCLEOTIDE SEQUENCE [LARGE SCALE GENOMIC DNA]</scope>
    <source>
        <strain evidence="5 6">DSM 19792</strain>
    </source>
</reference>
<dbReference type="Pfam" id="PF02668">
    <property type="entry name" value="TauD"/>
    <property type="match status" value="1"/>
</dbReference>
<dbReference type="PANTHER" id="PTHR10696:SF56">
    <property type="entry name" value="TAUD_TFDA-LIKE DOMAIN-CONTAINING PROTEIN"/>
    <property type="match status" value="1"/>
</dbReference>
<dbReference type="AlphaFoldDB" id="A0A318J8I5"/>
<keyword evidence="6" id="KW-1185">Reference proteome</keyword>
<keyword evidence="5" id="KW-0223">Dioxygenase</keyword>
<gene>
    <name evidence="5" type="ORF">DFR42_10841</name>
</gene>